<dbReference type="GO" id="GO:0006310">
    <property type="term" value="P:DNA recombination"/>
    <property type="evidence" value="ECO:0007669"/>
    <property type="project" value="UniProtKB-KW"/>
</dbReference>
<dbReference type="InterPro" id="IPR038488">
    <property type="entry name" value="Integrase_DNA-bd_sf"/>
</dbReference>
<comment type="caution">
    <text evidence="8">The sequence shown here is derived from an EMBL/GenBank/DDBJ whole genome shotgun (WGS) entry which is preliminary data.</text>
</comment>
<dbReference type="PROSITE" id="PS51898">
    <property type="entry name" value="TYR_RECOMBINASE"/>
    <property type="match status" value="1"/>
</dbReference>
<dbReference type="InterPro" id="IPR004107">
    <property type="entry name" value="Integrase_SAM-like_N"/>
</dbReference>
<reference evidence="8" key="1">
    <citation type="submission" date="2010-05" db="EMBL/GenBank/DDBJ databases">
        <title>The draft genome of Desulfonatronospira thiodismutans ASO3-1.</title>
        <authorList>
            <consortium name="US DOE Joint Genome Institute (JGI-PGF)"/>
            <person name="Lucas S."/>
            <person name="Copeland A."/>
            <person name="Lapidus A."/>
            <person name="Cheng J.-F."/>
            <person name="Bruce D."/>
            <person name="Goodwin L."/>
            <person name="Pitluck S."/>
            <person name="Chertkov O."/>
            <person name="Brettin T."/>
            <person name="Detter J.C."/>
            <person name="Han C."/>
            <person name="Land M.L."/>
            <person name="Hauser L."/>
            <person name="Kyrpides N."/>
            <person name="Mikhailova N."/>
            <person name="Muyzer G."/>
            <person name="Woyke T."/>
        </authorList>
    </citation>
    <scope>NUCLEOTIDE SEQUENCE [LARGE SCALE GENOMIC DNA]</scope>
    <source>
        <strain evidence="8">ASO3-1</strain>
    </source>
</reference>
<dbReference type="OrthoDB" id="9789256at2"/>
<dbReference type="GO" id="GO:0015074">
    <property type="term" value="P:DNA integration"/>
    <property type="evidence" value="ECO:0007669"/>
    <property type="project" value="UniProtKB-KW"/>
</dbReference>
<dbReference type="InterPro" id="IPR050808">
    <property type="entry name" value="Phage_Integrase"/>
</dbReference>
<dbReference type="InterPro" id="IPR025166">
    <property type="entry name" value="Integrase_DNA_bind_dom"/>
</dbReference>
<dbReference type="InterPro" id="IPR011010">
    <property type="entry name" value="DNA_brk_join_enz"/>
</dbReference>
<feature type="domain" description="Core-binding (CB)" evidence="7">
    <location>
        <begin position="101"/>
        <end position="181"/>
    </location>
</feature>
<dbReference type="SUPFAM" id="SSF56349">
    <property type="entry name" value="DNA breaking-rejoining enzymes"/>
    <property type="match status" value="1"/>
</dbReference>
<evidence type="ECO:0000256" key="4">
    <source>
        <dbReference type="ARBA" id="ARBA00023172"/>
    </source>
</evidence>
<accession>D6SV22</accession>
<keyword evidence="4" id="KW-0233">DNA recombination</keyword>
<dbReference type="InterPro" id="IPR044068">
    <property type="entry name" value="CB"/>
</dbReference>
<evidence type="ECO:0000256" key="5">
    <source>
        <dbReference type="PROSITE-ProRule" id="PRU01248"/>
    </source>
</evidence>
<feature type="domain" description="Tyr recombinase" evidence="6">
    <location>
        <begin position="202"/>
        <end position="375"/>
    </location>
</feature>
<sequence>MPKIHLTPSFVSNPPTVRNKAKVDYFDSDIPGFTLEVRSTGKCTYYQRYRDKFGRVKQARIGPTDSISLEDARHRAKQIRSQTIMGYDPREQVEKNRNMPSFKQFVEDKYIPYIKVHKRSWEFDEKLINQRIMPLWGNMKLSEITRDDVQELQSNFLRMGHKPGSVNRYMALVKYIFNLAERWEVIDKSPTRHVSRLEEENHKERYLSSDETERLLSELKKCRSPVVPDIIEFLILTGARRSEAVNLPWQELDMAKGVWIIPAERNKAKVKKVIPLSRGALNVLERRKENGCEYVFPNPETGEPMKHFHGTWDRIRKKAGIPDVRIHDLRHNFASLLINSGRSLYEVQKLLGHADISTTQRYAHLSQDTLKDATELVFSSIQGKTSESASGRKS</sequence>
<dbReference type="PROSITE" id="PS51900">
    <property type="entry name" value="CB"/>
    <property type="match status" value="1"/>
</dbReference>
<dbReference type="InterPro" id="IPR010998">
    <property type="entry name" value="Integrase_recombinase_N"/>
</dbReference>
<dbReference type="Gene3D" id="1.10.443.10">
    <property type="entry name" value="Intergrase catalytic core"/>
    <property type="match status" value="1"/>
</dbReference>
<evidence type="ECO:0000313" key="8">
    <source>
        <dbReference type="EMBL" id="EFI32778.1"/>
    </source>
</evidence>
<dbReference type="Pfam" id="PF13356">
    <property type="entry name" value="Arm-DNA-bind_3"/>
    <property type="match status" value="1"/>
</dbReference>
<dbReference type="Proteomes" id="UP000005496">
    <property type="component" value="Unassembled WGS sequence"/>
</dbReference>
<dbReference type="Pfam" id="PF14659">
    <property type="entry name" value="Phage_int_SAM_3"/>
    <property type="match status" value="1"/>
</dbReference>
<name>D6SV22_9BACT</name>
<dbReference type="AlphaFoldDB" id="D6SV22"/>
<dbReference type="GO" id="GO:0003677">
    <property type="term" value="F:DNA binding"/>
    <property type="evidence" value="ECO:0007669"/>
    <property type="project" value="UniProtKB-UniRule"/>
</dbReference>
<dbReference type="InterPro" id="IPR002104">
    <property type="entry name" value="Integrase_catalytic"/>
</dbReference>
<dbReference type="InterPro" id="IPR013762">
    <property type="entry name" value="Integrase-like_cat_sf"/>
</dbReference>
<keyword evidence="2" id="KW-0229">DNA integration</keyword>
<dbReference type="PANTHER" id="PTHR30629:SF2">
    <property type="entry name" value="PROPHAGE INTEGRASE INTS-RELATED"/>
    <property type="match status" value="1"/>
</dbReference>
<evidence type="ECO:0000259" key="7">
    <source>
        <dbReference type="PROSITE" id="PS51900"/>
    </source>
</evidence>
<dbReference type="Gene3D" id="1.10.150.130">
    <property type="match status" value="1"/>
</dbReference>
<dbReference type="eggNOG" id="COG0582">
    <property type="taxonomic scope" value="Bacteria"/>
</dbReference>
<evidence type="ECO:0000256" key="3">
    <source>
        <dbReference type="ARBA" id="ARBA00023125"/>
    </source>
</evidence>
<evidence type="ECO:0000259" key="6">
    <source>
        <dbReference type="PROSITE" id="PS51898"/>
    </source>
</evidence>
<organism evidence="8 9">
    <name type="scientific">Desulfonatronospira thiodismutans ASO3-1</name>
    <dbReference type="NCBI Taxonomy" id="555779"/>
    <lineage>
        <taxon>Bacteria</taxon>
        <taxon>Pseudomonadati</taxon>
        <taxon>Thermodesulfobacteriota</taxon>
        <taxon>Desulfovibrionia</taxon>
        <taxon>Desulfovibrionales</taxon>
        <taxon>Desulfonatronovibrionaceae</taxon>
        <taxon>Desulfonatronospira</taxon>
    </lineage>
</organism>
<dbReference type="RefSeq" id="WP_008871868.1">
    <property type="nucleotide sequence ID" value="NZ_ACJN02000005.1"/>
</dbReference>
<dbReference type="PANTHER" id="PTHR30629">
    <property type="entry name" value="PROPHAGE INTEGRASE"/>
    <property type="match status" value="1"/>
</dbReference>
<keyword evidence="3 5" id="KW-0238">DNA-binding</keyword>
<gene>
    <name evidence="8" type="ORF">Dthio_PD0073</name>
</gene>
<proteinExistence type="inferred from homology"/>
<evidence type="ECO:0000256" key="2">
    <source>
        <dbReference type="ARBA" id="ARBA00022908"/>
    </source>
</evidence>
<dbReference type="EMBL" id="ACJN02000005">
    <property type="protein sequence ID" value="EFI32778.1"/>
    <property type="molecule type" value="Genomic_DNA"/>
</dbReference>
<dbReference type="CDD" id="cd00796">
    <property type="entry name" value="INT_Rci_Hp1_C"/>
    <property type="match status" value="1"/>
</dbReference>
<evidence type="ECO:0000256" key="1">
    <source>
        <dbReference type="ARBA" id="ARBA00008857"/>
    </source>
</evidence>
<keyword evidence="9" id="KW-1185">Reference proteome</keyword>
<comment type="similarity">
    <text evidence="1">Belongs to the 'phage' integrase family.</text>
</comment>
<dbReference type="Gene3D" id="3.30.160.390">
    <property type="entry name" value="Integrase, DNA-binding domain"/>
    <property type="match status" value="1"/>
</dbReference>
<dbReference type="Pfam" id="PF00589">
    <property type="entry name" value="Phage_integrase"/>
    <property type="match status" value="1"/>
</dbReference>
<protein>
    <submittedName>
        <fullName evidence="8">Integrase family protein</fullName>
    </submittedName>
</protein>
<evidence type="ECO:0000313" key="9">
    <source>
        <dbReference type="Proteomes" id="UP000005496"/>
    </source>
</evidence>